<protein>
    <submittedName>
        <fullName evidence="2">Uncharacterized protein</fullName>
    </submittedName>
</protein>
<name>H1KL84_METEX</name>
<evidence type="ECO:0000256" key="1">
    <source>
        <dbReference type="SAM" id="MobiDB-lite"/>
    </source>
</evidence>
<feature type="region of interest" description="Disordered" evidence="1">
    <location>
        <begin position="71"/>
        <end position="104"/>
    </location>
</feature>
<accession>H1KL84</accession>
<sequence>MSAAQTAVVARDTIREPAGQAALAPITRRDPVPPRRTTMLRHSLLTRVRHMMRSKALIAALTAAALLPNAAVGQGTPPSAPAPAAQSAPAPKHQTAAPANGQPP</sequence>
<feature type="compositionally biased region" description="Low complexity" evidence="1">
    <location>
        <begin position="82"/>
        <end position="91"/>
    </location>
</feature>
<evidence type="ECO:0000313" key="2">
    <source>
        <dbReference type="EMBL" id="EHP91737.1"/>
    </source>
</evidence>
<evidence type="ECO:0000313" key="3">
    <source>
        <dbReference type="Proteomes" id="UP000004382"/>
    </source>
</evidence>
<dbReference type="Proteomes" id="UP000004382">
    <property type="component" value="Unassembled WGS sequence"/>
</dbReference>
<organism evidence="2 3">
    <name type="scientific">Methylorubrum extorquens DSM 13060</name>
    <dbReference type="NCBI Taxonomy" id="882800"/>
    <lineage>
        <taxon>Bacteria</taxon>
        <taxon>Pseudomonadati</taxon>
        <taxon>Pseudomonadota</taxon>
        <taxon>Alphaproteobacteria</taxon>
        <taxon>Hyphomicrobiales</taxon>
        <taxon>Methylobacteriaceae</taxon>
        <taxon>Methylorubrum</taxon>
    </lineage>
</organism>
<comment type="caution">
    <text evidence="2">The sequence shown here is derived from an EMBL/GenBank/DDBJ whole genome shotgun (WGS) entry which is preliminary data.</text>
</comment>
<feature type="non-terminal residue" evidence="2">
    <location>
        <position position="104"/>
    </location>
</feature>
<dbReference type="EMBL" id="AGJK01000095">
    <property type="protein sequence ID" value="EHP91737.1"/>
    <property type="molecule type" value="Genomic_DNA"/>
</dbReference>
<reference evidence="2 3" key="1">
    <citation type="submission" date="2011-09" db="EMBL/GenBank/DDBJ databases">
        <title>The draft genome of Methylobacterium extorquens DSM 13060.</title>
        <authorList>
            <consortium name="US DOE Joint Genome Institute (JGI-PGF)"/>
            <person name="Lucas S."/>
            <person name="Han J."/>
            <person name="Lapidus A."/>
            <person name="Cheng J.-F."/>
            <person name="Goodwin L."/>
            <person name="Pitluck S."/>
            <person name="Peters L."/>
            <person name="Land M.L."/>
            <person name="Hauser L."/>
            <person name="Koskimaki J."/>
            <person name="Halonen O."/>
            <person name="Pirttila A."/>
            <person name="Frank C."/>
            <person name="Woyke T.J."/>
        </authorList>
    </citation>
    <scope>NUCLEOTIDE SEQUENCE [LARGE SCALE GENOMIC DNA]</scope>
    <source>
        <strain evidence="2 3">DSM 13060</strain>
    </source>
</reference>
<proteinExistence type="predicted"/>
<dbReference type="AlphaFoldDB" id="H1KL84"/>
<gene>
    <name evidence="2" type="ORF">MetexDRAFT_3396</name>
</gene>